<accession>A0A160DEU5</accession>
<evidence type="ECO:0000313" key="2">
    <source>
        <dbReference type="Proteomes" id="UP000204609"/>
    </source>
</evidence>
<dbReference type="KEGG" id="vg:28800585"/>
<name>A0A160DEU5_9CAUD</name>
<dbReference type="EMBL" id="KU998245">
    <property type="protein sequence ID" value="ANA86460.1"/>
    <property type="molecule type" value="Genomic_DNA"/>
</dbReference>
<gene>
    <name evidence="1" type="primary">126</name>
    <name evidence="1" type="ORF">PBI_ONEUP_126</name>
</gene>
<proteinExistence type="predicted"/>
<dbReference type="Proteomes" id="UP000204609">
    <property type="component" value="Segment"/>
</dbReference>
<keyword evidence="2" id="KW-1185">Reference proteome</keyword>
<protein>
    <submittedName>
        <fullName evidence="1">Uncharacterized protein</fullName>
    </submittedName>
</protein>
<evidence type="ECO:0000313" key="1">
    <source>
        <dbReference type="EMBL" id="ANA86460.1"/>
    </source>
</evidence>
<organism evidence="1 2">
    <name type="scientific">Gordonia phage OneUp</name>
    <dbReference type="NCBI Taxonomy" id="1838074"/>
    <lineage>
        <taxon>Viruses</taxon>
        <taxon>Duplodnaviria</taxon>
        <taxon>Heunggongvirae</taxon>
        <taxon>Uroviricota</taxon>
        <taxon>Caudoviricetes</taxon>
        <taxon>Oneupvirus</taxon>
        <taxon>Oneupvirus oneup</taxon>
    </lineage>
</organism>
<sequence>MTNKERIAALEARVAALEAALAPKATEPMLGPEFLTGMVDSVANLIGAVKKSNL</sequence>
<reference evidence="2" key="1">
    <citation type="submission" date="2016-03" db="EMBL/GenBank/DDBJ databases">
        <authorList>
            <person name="Ploux O."/>
        </authorList>
    </citation>
    <scope>NUCLEOTIDE SEQUENCE [LARGE SCALE GENOMIC DNA]</scope>
</reference>
<dbReference type="GeneID" id="28800585"/>
<dbReference type="RefSeq" id="YP_009274542.1">
    <property type="nucleotide sequence ID" value="NC_030917.1"/>
</dbReference>